<dbReference type="GO" id="GO:0016811">
    <property type="term" value="F:hydrolase activity, acting on carbon-nitrogen (but not peptide) bonds, in linear amides"/>
    <property type="evidence" value="ECO:0007669"/>
    <property type="project" value="InterPro"/>
</dbReference>
<sequence>MKFSGLVTLLLGFINAAFALPEADLLIQQARVIDGSGSPEKVQDIVINDGRIVAIGNDLGDEWKTGRLIEATGMVAAPGFIDLHAHGNLKEETAFDNFIAMGVTTIGLGQDGSSPIINDFRSWRDEIHRRGLGPNVAMFVGHGSLRAHLGITKGTPTASQMESMKALLAQHLEFCFGMSTGLEYVPGLYAGAEELQQLAKVTGEHNRIIASHMRNEDDGDVEASIDELLAQGRYAPVHISHLKSVYGKGAERAEQLLLKLRQAREEGIRTTADVYPYMASYTGIAILFPDWAKTTVDFSYAREHRRAELRQFLSDKVNSRNGPQATLLGTGKFKGKTLEQVAREHQLHFADLLIDVIGPQGASGAYFVMDEALQYRLIQGPDIAISSDGSPTSFHPRGYGSFAKLIETLTLEEALFPLHQAIYKATGLPASILGLTDRGLLREGAWADIVIFKPENVRAKADYLSPHRLAEGFRYVLVNGETAIDDYLLRKAGSGRILQP</sequence>
<feature type="domain" description="Amidohydrolase 3" evidence="2">
    <location>
        <begin position="351"/>
        <end position="482"/>
    </location>
</feature>
<dbReference type="Gene3D" id="3.20.20.140">
    <property type="entry name" value="Metal-dependent hydrolases"/>
    <property type="match status" value="1"/>
</dbReference>
<dbReference type="InterPro" id="IPR023100">
    <property type="entry name" value="D-aminoacylase_insert_dom_sf"/>
</dbReference>
<dbReference type="AlphaFoldDB" id="A0A0U2RJZ9"/>
<organism evidence="3 4">
    <name type="scientific">Lacimicrobium alkaliphilum</name>
    <dbReference type="NCBI Taxonomy" id="1526571"/>
    <lineage>
        <taxon>Bacteria</taxon>
        <taxon>Pseudomonadati</taxon>
        <taxon>Pseudomonadota</taxon>
        <taxon>Gammaproteobacteria</taxon>
        <taxon>Alteromonadales</taxon>
        <taxon>Alteromonadaceae</taxon>
        <taxon>Lacimicrobium</taxon>
    </lineage>
</organism>
<protein>
    <recommendedName>
        <fullName evidence="2">Amidohydrolase 3 domain-containing protein</fullName>
    </recommendedName>
</protein>
<dbReference type="PANTHER" id="PTHR11647:SF1">
    <property type="entry name" value="COLLAPSIN RESPONSE MEDIATOR PROTEIN"/>
    <property type="match status" value="1"/>
</dbReference>
<evidence type="ECO:0000313" key="4">
    <source>
        <dbReference type="Proteomes" id="UP000068447"/>
    </source>
</evidence>
<reference evidence="3 4" key="1">
    <citation type="submission" date="2015-12" db="EMBL/GenBank/DDBJ databases">
        <title>Complete genome of Lacimicrobium alkaliphilum KCTC 32984.</title>
        <authorList>
            <person name="Kim S.-G."/>
            <person name="Lee Y.-J."/>
        </authorList>
    </citation>
    <scope>NUCLEOTIDE SEQUENCE [LARGE SCALE GENOMIC DNA]</scope>
    <source>
        <strain evidence="3 4">YelD216</strain>
    </source>
</reference>
<keyword evidence="4" id="KW-1185">Reference proteome</keyword>
<gene>
    <name evidence="3" type="ORF">AT746_04460</name>
</gene>
<keyword evidence="1" id="KW-0732">Signal</keyword>
<evidence type="ECO:0000256" key="1">
    <source>
        <dbReference type="SAM" id="SignalP"/>
    </source>
</evidence>
<feature type="signal peptide" evidence="1">
    <location>
        <begin position="1"/>
        <end position="19"/>
    </location>
</feature>
<dbReference type="InterPro" id="IPR013108">
    <property type="entry name" value="Amidohydro_3"/>
</dbReference>
<dbReference type="InterPro" id="IPR011059">
    <property type="entry name" value="Metal-dep_hydrolase_composite"/>
</dbReference>
<proteinExistence type="predicted"/>
<evidence type="ECO:0000259" key="2">
    <source>
        <dbReference type="Pfam" id="PF07969"/>
    </source>
</evidence>
<evidence type="ECO:0000313" key="3">
    <source>
        <dbReference type="EMBL" id="ALS97594.1"/>
    </source>
</evidence>
<dbReference type="InterPro" id="IPR050378">
    <property type="entry name" value="Metallo-dep_Hydrolases_sf"/>
</dbReference>
<dbReference type="SUPFAM" id="SSF51338">
    <property type="entry name" value="Composite domain of metallo-dependent hydrolases"/>
    <property type="match status" value="1"/>
</dbReference>
<dbReference type="Gene3D" id="3.30.1490.130">
    <property type="entry name" value="D-aminoacylase. Domain 3"/>
    <property type="match status" value="1"/>
</dbReference>
<dbReference type="RefSeq" id="WP_062476993.1">
    <property type="nucleotide sequence ID" value="NZ_CP013650.1"/>
</dbReference>
<dbReference type="Gene3D" id="2.30.40.10">
    <property type="entry name" value="Urease, subunit C, domain 1"/>
    <property type="match status" value="1"/>
</dbReference>
<feature type="chain" id="PRO_5006832107" description="Amidohydrolase 3 domain-containing protein" evidence="1">
    <location>
        <begin position="20"/>
        <end position="500"/>
    </location>
</feature>
<dbReference type="Proteomes" id="UP000068447">
    <property type="component" value="Chromosome"/>
</dbReference>
<name>A0A0U2RJZ9_9ALTE</name>
<dbReference type="STRING" id="1526571.AT746_04460"/>
<dbReference type="Pfam" id="PF07969">
    <property type="entry name" value="Amidohydro_3"/>
    <property type="match status" value="1"/>
</dbReference>
<dbReference type="OrthoDB" id="9766983at2"/>
<dbReference type="KEGG" id="lal:AT746_04460"/>
<accession>A0A0U2RJZ9</accession>
<dbReference type="SUPFAM" id="SSF51556">
    <property type="entry name" value="Metallo-dependent hydrolases"/>
    <property type="match status" value="1"/>
</dbReference>
<dbReference type="EMBL" id="CP013650">
    <property type="protein sequence ID" value="ALS97594.1"/>
    <property type="molecule type" value="Genomic_DNA"/>
</dbReference>
<dbReference type="PANTHER" id="PTHR11647">
    <property type="entry name" value="HYDRANTOINASE/DIHYDROPYRIMIDINASE FAMILY MEMBER"/>
    <property type="match status" value="1"/>
</dbReference>
<dbReference type="InterPro" id="IPR032466">
    <property type="entry name" value="Metal_Hydrolase"/>
</dbReference>